<sequence>MGLTINRHNNMGMVRYILALAVIVHHFNVIFGTNYWLPVSSYHAVGGFFALSGFLVYGSYRRSPSLGYYTKKRARKILPPYFFIIAACAILLYFTTDPDARQNYISAQWLKYVACNAAFLNFLCPDLPGVFENNPLRAVNASLWTMKVEWLLYLSVPVTVWFVHKTRWHSHKVITAIYLLSCSYRLWLHHLYDVTGNEFYYIFSRQVLGQLSYFYAGVAIYMNYDRFMRHKQAIIAICIALLCSSGIIPYYAYFIEPMVIPALVIWFSMVGKWGAWGGINDNISYEIYLFHWPIIQLAWQYRNHLCLPPALMLVFVIVSTAALGCACWFSFGKRILHGKPKPGTI</sequence>
<accession>A0AC61S7Y9</accession>
<name>A0AC61S7Y9_9BACT</name>
<comment type="caution">
    <text evidence="1">The sequence shown here is derived from an EMBL/GenBank/DDBJ whole genome shotgun (WGS) entry which is preliminary data.</text>
</comment>
<keyword evidence="1" id="KW-0808">Transferase</keyword>
<reference evidence="1" key="1">
    <citation type="submission" date="2019-04" db="EMBL/GenBank/DDBJ databases">
        <title>Microbes associate with the intestines of laboratory mice.</title>
        <authorList>
            <person name="Navarre W."/>
            <person name="Wong E."/>
            <person name="Huang K.C."/>
            <person name="Tropini C."/>
            <person name="Ng K."/>
            <person name="Yu B."/>
        </authorList>
    </citation>
    <scope>NUCLEOTIDE SEQUENCE</scope>
    <source>
        <strain evidence="1">NM86_A22</strain>
    </source>
</reference>
<dbReference type="EMBL" id="SSTG01000006">
    <property type="protein sequence ID" value="THG54992.1"/>
    <property type="molecule type" value="Genomic_DNA"/>
</dbReference>
<dbReference type="Proteomes" id="UP000305401">
    <property type="component" value="Unassembled WGS sequence"/>
</dbReference>
<organism evidence="1 2">
    <name type="scientific">Muribaculum caecicola</name>
    <dbReference type="NCBI Taxonomy" id="3038144"/>
    <lineage>
        <taxon>Bacteria</taxon>
        <taxon>Pseudomonadati</taxon>
        <taxon>Bacteroidota</taxon>
        <taxon>Bacteroidia</taxon>
        <taxon>Bacteroidales</taxon>
        <taxon>Muribaculaceae</taxon>
        <taxon>Muribaculum</taxon>
    </lineage>
</organism>
<proteinExistence type="predicted"/>
<evidence type="ECO:0000313" key="2">
    <source>
        <dbReference type="Proteomes" id="UP000305401"/>
    </source>
</evidence>
<keyword evidence="2" id="KW-1185">Reference proteome</keyword>
<keyword evidence="1" id="KW-0012">Acyltransferase</keyword>
<protein>
    <submittedName>
        <fullName evidence="1">Acyltransferase</fullName>
    </submittedName>
</protein>
<evidence type="ECO:0000313" key="1">
    <source>
        <dbReference type="EMBL" id="THG54992.1"/>
    </source>
</evidence>
<gene>
    <name evidence="1" type="ORF">E5990_01145</name>
</gene>